<name>G7I3H7_MEDTR</name>
<evidence type="ECO:0000313" key="3">
    <source>
        <dbReference type="Proteomes" id="UP000002051"/>
    </source>
</evidence>
<gene>
    <name evidence="1" type="ordered locus">MTR_1g008010</name>
</gene>
<dbReference type="HOGENOM" id="CLU_1542334_0_0_1"/>
<keyword evidence="3" id="KW-1185">Reference proteome</keyword>
<dbReference type="GO" id="GO:0005524">
    <property type="term" value="F:ATP binding"/>
    <property type="evidence" value="ECO:0007669"/>
    <property type="project" value="UniProtKB-KW"/>
</dbReference>
<evidence type="ECO:0000313" key="1">
    <source>
        <dbReference type="EMBL" id="AES58762.1"/>
    </source>
</evidence>
<reference evidence="1 3" key="2">
    <citation type="journal article" date="2014" name="BMC Genomics">
        <title>An improved genome release (version Mt4.0) for the model legume Medicago truncatula.</title>
        <authorList>
            <person name="Tang H."/>
            <person name="Krishnakumar V."/>
            <person name="Bidwell S."/>
            <person name="Rosen B."/>
            <person name="Chan A."/>
            <person name="Zhou S."/>
            <person name="Gentzbittel L."/>
            <person name="Childs K.L."/>
            <person name="Yandell M."/>
            <person name="Gundlach H."/>
            <person name="Mayer K.F."/>
            <person name="Schwartz D.C."/>
            <person name="Town C.D."/>
        </authorList>
    </citation>
    <scope>GENOME REANNOTATION</scope>
    <source>
        <strain evidence="2 3">cv. Jemalong A17</strain>
    </source>
</reference>
<dbReference type="EMBL" id="CM001217">
    <property type="protein sequence ID" value="AES58762.1"/>
    <property type="molecule type" value="Genomic_DNA"/>
</dbReference>
<proteinExistence type="predicted"/>
<accession>G7I3H7</accession>
<dbReference type="EnsemblPlants" id="AES58762">
    <property type="protein sequence ID" value="AES58762"/>
    <property type="gene ID" value="MTR_1g008010"/>
</dbReference>
<reference evidence="2" key="3">
    <citation type="submission" date="2015-04" db="UniProtKB">
        <authorList>
            <consortium name="EnsemblPlants"/>
        </authorList>
    </citation>
    <scope>IDENTIFICATION</scope>
    <source>
        <strain evidence="2">cv. Jemalong A17</strain>
    </source>
</reference>
<keyword evidence="1" id="KW-0547">Nucleotide-binding</keyword>
<reference evidence="1 3" key="1">
    <citation type="journal article" date="2011" name="Nature">
        <title>The Medicago genome provides insight into the evolution of rhizobial symbioses.</title>
        <authorList>
            <person name="Young N.D."/>
            <person name="Debelle F."/>
            <person name="Oldroyd G.E."/>
            <person name="Geurts R."/>
            <person name="Cannon S.B."/>
            <person name="Udvardi M.K."/>
            <person name="Benedito V.A."/>
            <person name="Mayer K.F."/>
            <person name="Gouzy J."/>
            <person name="Schoof H."/>
            <person name="Van de Peer Y."/>
            <person name="Proost S."/>
            <person name="Cook D.R."/>
            <person name="Meyers B.C."/>
            <person name="Spannagl M."/>
            <person name="Cheung F."/>
            <person name="De Mita S."/>
            <person name="Krishnakumar V."/>
            <person name="Gundlach H."/>
            <person name="Zhou S."/>
            <person name="Mudge J."/>
            <person name="Bharti A.K."/>
            <person name="Murray J.D."/>
            <person name="Naoumkina M.A."/>
            <person name="Rosen B."/>
            <person name="Silverstein K.A."/>
            <person name="Tang H."/>
            <person name="Rombauts S."/>
            <person name="Zhao P.X."/>
            <person name="Zhou P."/>
            <person name="Barbe V."/>
            <person name="Bardou P."/>
            <person name="Bechner M."/>
            <person name="Bellec A."/>
            <person name="Berger A."/>
            <person name="Berges H."/>
            <person name="Bidwell S."/>
            <person name="Bisseling T."/>
            <person name="Choisne N."/>
            <person name="Couloux A."/>
            <person name="Denny R."/>
            <person name="Deshpande S."/>
            <person name="Dai X."/>
            <person name="Doyle J.J."/>
            <person name="Dudez A.M."/>
            <person name="Farmer A.D."/>
            <person name="Fouteau S."/>
            <person name="Franken C."/>
            <person name="Gibelin C."/>
            <person name="Gish J."/>
            <person name="Goldstein S."/>
            <person name="Gonzalez A.J."/>
            <person name="Green P.J."/>
            <person name="Hallab A."/>
            <person name="Hartog M."/>
            <person name="Hua A."/>
            <person name="Humphray S.J."/>
            <person name="Jeong D.H."/>
            <person name="Jing Y."/>
            <person name="Jocker A."/>
            <person name="Kenton S.M."/>
            <person name="Kim D.J."/>
            <person name="Klee K."/>
            <person name="Lai H."/>
            <person name="Lang C."/>
            <person name="Lin S."/>
            <person name="Macmil S.L."/>
            <person name="Magdelenat G."/>
            <person name="Matthews L."/>
            <person name="McCorrison J."/>
            <person name="Monaghan E.L."/>
            <person name="Mun J.H."/>
            <person name="Najar F.Z."/>
            <person name="Nicholson C."/>
            <person name="Noirot C."/>
            <person name="O'Bleness M."/>
            <person name="Paule C.R."/>
            <person name="Poulain J."/>
            <person name="Prion F."/>
            <person name="Qin B."/>
            <person name="Qu C."/>
            <person name="Retzel E.F."/>
            <person name="Riddle C."/>
            <person name="Sallet E."/>
            <person name="Samain S."/>
            <person name="Samson N."/>
            <person name="Sanders I."/>
            <person name="Saurat O."/>
            <person name="Scarpelli C."/>
            <person name="Schiex T."/>
            <person name="Segurens B."/>
            <person name="Severin A.J."/>
            <person name="Sherrier D.J."/>
            <person name="Shi R."/>
            <person name="Sims S."/>
            <person name="Singer S.R."/>
            <person name="Sinharoy S."/>
            <person name="Sterck L."/>
            <person name="Viollet A."/>
            <person name="Wang B.B."/>
            <person name="Wang K."/>
            <person name="Wang M."/>
            <person name="Wang X."/>
            <person name="Warfsmann J."/>
            <person name="Weissenbach J."/>
            <person name="White D.D."/>
            <person name="White J.D."/>
            <person name="Wiley G.B."/>
            <person name="Wincker P."/>
            <person name="Xing Y."/>
            <person name="Yang L."/>
            <person name="Yao Z."/>
            <person name="Ying F."/>
            <person name="Zhai J."/>
            <person name="Zhou L."/>
            <person name="Zuber A."/>
            <person name="Denarie J."/>
            <person name="Dixon R.A."/>
            <person name="May G.D."/>
            <person name="Schwartz D.C."/>
            <person name="Rogers J."/>
            <person name="Quetier F."/>
            <person name="Town C.D."/>
            <person name="Roe B.A."/>
        </authorList>
    </citation>
    <scope>NUCLEOTIDE SEQUENCE [LARGE SCALE GENOMIC DNA]</scope>
    <source>
        <strain evidence="1">A17</strain>
        <strain evidence="2 3">cv. Jemalong A17</strain>
    </source>
</reference>
<dbReference type="Proteomes" id="UP000002051">
    <property type="component" value="Unassembled WGS sequence"/>
</dbReference>
<keyword evidence="1" id="KW-0067">ATP-binding</keyword>
<organism evidence="1 3">
    <name type="scientific">Medicago truncatula</name>
    <name type="common">Barrel medic</name>
    <name type="synonym">Medicago tribuloides</name>
    <dbReference type="NCBI Taxonomy" id="3880"/>
    <lineage>
        <taxon>Eukaryota</taxon>
        <taxon>Viridiplantae</taxon>
        <taxon>Streptophyta</taxon>
        <taxon>Embryophyta</taxon>
        <taxon>Tracheophyta</taxon>
        <taxon>Spermatophyta</taxon>
        <taxon>Magnoliopsida</taxon>
        <taxon>eudicotyledons</taxon>
        <taxon>Gunneridae</taxon>
        <taxon>Pentapetalae</taxon>
        <taxon>rosids</taxon>
        <taxon>fabids</taxon>
        <taxon>Fabales</taxon>
        <taxon>Fabaceae</taxon>
        <taxon>Papilionoideae</taxon>
        <taxon>50 kb inversion clade</taxon>
        <taxon>NPAAA clade</taxon>
        <taxon>Hologalegina</taxon>
        <taxon>IRL clade</taxon>
        <taxon>Trifolieae</taxon>
        <taxon>Medicago</taxon>
    </lineage>
</organism>
<dbReference type="PaxDb" id="3880-AES58762"/>
<dbReference type="AlphaFoldDB" id="G7I3H7"/>
<sequence length="174" mass="20411">MVGAAINEFNILLSRRVSDISHYNNVFSSLLNLRCYIAIPRLVQQLESQSHELYLFPDTHTWLITTTLNDLLKGLSQIGESYKATLFYHYIILKGFQLDLDSCQIQMNELCHRRETQRKIIFRLCKDRLVNQGYGLYFEMIVNKIESDCVTHHHLIYGYCIAGRFIKEAISLFR</sequence>
<dbReference type="Gene3D" id="1.25.40.10">
    <property type="entry name" value="Tetratricopeptide repeat domain"/>
    <property type="match status" value="1"/>
</dbReference>
<evidence type="ECO:0000313" key="2">
    <source>
        <dbReference type="EnsemblPlants" id="AES58762"/>
    </source>
</evidence>
<dbReference type="InterPro" id="IPR011990">
    <property type="entry name" value="TPR-like_helical_dom_sf"/>
</dbReference>
<protein>
    <submittedName>
        <fullName evidence="1">ATP-binding protein</fullName>
    </submittedName>
</protein>